<keyword evidence="3" id="KW-1185">Reference proteome</keyword>
<gene>
    <name evidence="2" type="ORF">FNV43_RR07356</name>
</gene>
<dbReference type="Proteomes" id="UP000796880">
    <property type="component" value="Unassembled WGS sequence"/>
</dbReference>
<proteinExistence type="predicted"/>
<dbReference type="EMBL" id="VOIH02000003">
    <property type="protein sequence ID" value="KAF3451261.1"/>
    <property type="molecule type" value="Genomic_DNA"/>
</dbReference>
<organism evidence="2 3">
    <name type="scientific">Rhamnella rubrinervis</name>
    <dbReference type="NCBI Taxonomy" id="2594499"/>
    <lineage>
        <taxon>Eukaryota</taxon>
        <taxon>Viridiplantae</taxon>
        <taxon>Streptophyta</taxon>
        <taxon>Embryophyta</taxon>
        <taxon>Tracheophyta</taxon>
        <taxon>Spermatophyta</taxon>
        <taxon>Magnoliopsida</taxon>
        <taxon>eudicotyledons</taxon>
        <taxon>Gunneridae</taxon>
        <taxon>Pentapetalae</taxon>
        <taxon>rosids</taxon>
        <taxon>fabids</taxon>
        <taxon>Rosales</taxon>
        <taxon>Rhamnaceae</taxon>
        <taxon>rhamnoid group</taxon>
        <taxon>Rhamneae</taxon>
        <taxon>Rhamnella</taxon>
    </lineage>
</organism>
<evidence type="ECO:0000313" key="2">
    <source>
        <dbReference type="EMBL" id="KAF3451261.1"/>
    </source>
</evidence>
<sequence>MEELVQSTWAQQQSNETLKQINRQLLEAFNAVRTPTVPARTKQPQKTKGVEITSREKGLAELVEGNTDWSSESNKHDSGTNGGHSRRISRGYESGGSYSTDGYTPERKE</sequence>
<protein>
    <submittedName>
        <fullName evidence="2">Uncharacterized protein</fullName>
    </submittedName>
</protein>
<evidence type="ECO:0000313" key="3">
    <source>
        <dbReference type="Proteomes" id="UP000796880"/>
    </source>
</evidence>
<evidence type="ECO:0000256" key="1">
    <source>
        <dbReference type="SAM" id="MobiDB-lite"/>
    </source>
</evidence>
<name>A0A8K0HEM0_9ROSA</name>
<reference evidence="2" key="1">
    <citation type="submission" date="2020-03" db="EMBL/GenBank/DDBJ databases">
        <title>A high-quality chromosome-level genome assembly of a woody plant with both climbing and erect habits, Rhamnella rubrinervis.</title>
        <authorList>
            <person name="Lu Z."/>
            <person name="Yang Y."/>
            <person name="Zhu X."/>
            <person name="Sun Y."/>
        </authorList>
    </citation>
    <scope>NUCLEOTIDE SEQUENCE</scope>
    <source>
        <strain evidence="2">BYM</strain>
        <tissue evidence="2">Leaf</tissue>
    </source>
</reference>
<accession>A0A8K0HEM0</accession>
<feature type="region of interest" description="Disordered" evidence="1">
    <location>
        <begin position="34"/>
        <end position="109"/>
    </location>
</feature>
<comment type="caution">
    <text evidence="2">The sequence shown here is derived from an EMBL/GenBank/DDBJ whole genome shotgun (WGS) entry which is preliminary data.</text>
</comment>
<dbReference type="AlphaFoldDB" id="A0A8K0HEM0"/>